<organism evidence="1 2">
    <name type="scientific">Macrophomina phaseolina</name>
    <dbReference type="NCBI Taxonomy" id="35725"/>
    <lineage>
        <taxon>Eukaryota</taxon>
        <taxon>Fungi</taxon>
        <taxon>Dikarya</taxon>
        <taxon>Ascomycota</taxon>
        <taxon>Pezizomycotina</taxon>
        <taxon>Dothideomycetes</taxon>
        <taxon>Dothideomycetes incertae sedis</taxon>
        <taxon>Botryosphaeriales</taxon>
        <taxon>Botryosphaeriaceae</taxon>
        <taxon>Macrophomina</taxon>
    </lineage>
</organism>
<evidence type="ECO:0000313" key="1">
    <source>
        <dbReference type="EMBL" id="KAH7060644.1"/>
    </source>
</evidence>
<keyword evidence="2" id="KW-1185">Reference proteome</keyword>
<protein>
    <submittedName>
        <fullName evidence="1">Uncharacterized protein</fullName>
    </submittedName>
</protein>
<gene>
    <name evidence="1" type="ORF">B0J12DRAFT_339715</name>
</gene>
<evidence type="ECO:0000313" key="2">
    <source>
        <dbReference type="Proteomes" id="UP000774617"/>
    </source>
</evidence>
<name>A0ABQ8GLV4_9PEZI</name>
<comment type="caution">
    <text evidence="1">The sequence shown here is derived from an EMBL/GenBank/DDBJ whole genome shotgun (WGS) entry which is preliminary data.</text>
</comment>
<dbReference type="EMBL" id="JAGTJR010000005">
    <property type="protein sequence ID" value="KAH7060644.1"/>
    <property type="molecule type" value="Genomic_DNA"/>
</dbReference>
<proteinExistence type="predicted"/>
<reference evidence="1 2" key="1">
    <citation type="journal article" date="2021" name="Nat. Commun.">
        <title>Genetic determinants of endophytism in the Arabidopsis root mycobiome.</title>
        <authorList>
            <person name="Mesny F."/>
            <person name="Miyauchi S."/>
            <person name="Thiergart T."/>
            <person name="Pickel B."/>
            <person name="Atanasova L."/>
            <person name="Karlsson M."/>
            <person name="Huettel B."/>
            <person name="Barry K.W."/>
            <person name="Haridas S."/>
            <person name="Chen C."/>
            <person name="Bauer D."/>
            <person name="Andreopoulos W."/>
            <person name="Pangilinan J."/>
            <person name="LaButti K."/>
            <person name="Riley R."/>
            <person name="Lipzen A."/>
            <person name="Clum A."/>
            <person name="Drula E."/>
            <person name="Henrissat B."/>
            <person name="Kohler A."/>
            <person name="Grigoriev I.V."/>
            <person name="Martin F.M."/>
            <person name="Hacquard S."/>
        </authorList>
    </citation>
    <scope>NUCLEOTIDE SEQUENCE [LARGE SCALE GENOMIC DNA]</scope>
    <source>
        <strain evidence="1 2">MPI-SDFR-AT-0080</strain>
    </source>
</reference>
<dbReference type="Proteomes" id="UP000774617">
    <property type="component" value="Unassembled WGS sequence"/>
</dbReference>
<accession>A0ABQ8GLV4</accession>
<sequence>MSSSRIIFGYPSWFDSYRWDQLDGLSHKGWPVKWYPGLVGDVSSQDPTKFSKFCAFSGVRGRKPELVMLATPLVASLIREAASPVRLKDARSLKMMDCRNGSQSSHSECWNPSSVISKPPKRLSMCSPPIRSRQGNAGGYSPAPSSPWRYPSCEQPEPIRTNFPESSSSPVVPRLTPLLQRQPAQLQLQVQAAVRNCEEMSVTADILSTLLRTEQGLSTDMDLGIVERLSW</sequence>